<comment type="caution">
    <text evidence="1">The sequence shown here is derived from an EMBL/GenBank/DDBJ whole genome shotgun (WGS) entry which is preliminary data.</text>
</comment>
<dbReference type="Pfam" id="PF11392">
    <property type="entry name" value="AllH"/>
    <property type="match status" value="1"/>
</dbReference>
<name>A0A1S1V4N8_9FIRM</name>
<accession>A0A1S1V4N8</accession>
<protein>
    <recommendedName>
        <fullName evidence="3">DUF2877 domain-containing protein</fullName>
    </recommendedName>
</protein>
<dbReference type="EMBL" id="MKIE01000010">
    <property type="protein sequence ID" value="OHW61592.1"/>
    <property type="molecule type" value="Genomic_DNA"/>
</dbReference>
<sequence length="316" mass="35578">MKPRYIDYSLKQYIDIKGMARGRVAEISSDVFTVLADGNLIYFVKDEQYLSPLSIVVEEPENFKVKGISINDDVTFESGRVAIGDKLEMAISDVEVINIKFEDFTGTGDECVLGRNLKVIEDCIYSNGKHEGIAPVVFEIGEYVGGYKNYLDIKIHNNLYTSLIFEKMIKFMDKMSSGEIDGIWNYSGEIVGLGPGITPSSNDFLCGLMNTLIYGGRFFGLSTPKVHRFNEELLLGLECKRDRISHYIMKSSIYGKTQKIVAEVVSGAFSLEDEEDYRSKLKALINFGDITGTDMLCGIYMGYRTLQSENFREKLV</sequence>
<evidence type="ECO:0000313" key="1">
    <source>
        <dbReference type="EMBL" id="OHW61592.1"/>
    </source>
</evidence>
<keyword evidence="2" id="KW-1185">Reference proteome</keyword>
<gene>
    <name evidence="1" type="ORF">EUAN_20300</name>
</gene>
<dbReference type="STRING" id="39480.EUAN_20300"/>
<reference evidence="1 2" key="1">
    <citation type="submission" date="2016-09" db="EMBL/GenBank/DDBJ databases">
        <title>Genome sequence of Eubacterium angustum.</title>
        <authorList>
            <person name="Poehlein A."/>
            <person name="Daniel R."/>
        </authorList>
    </citation>
    <scope>NUCLEOTIDE SEQUENCE [LARGE SCALE GENOMIC DNA]</scope>
    <source>
        <strain evidence="1 2">DSM 1989</strain>
    </source>
</reference>
<dbReference type="OrthoDB" id="4933449at2"/>
<dbReference type="Proteomes" id="UP000180254">
    <property type="component" value="Unassembled WGS sequence"/>
</dbReference>
<evidence type="ECO:0008006" key="3">
    <source>
        <dbReference type="Google" id="ProtNLM"/>
    </source>
</evidence>
<proteinExistence type="predicted"/>
<dbReference type="RefSeq" id="WP_071064199.1">
    <property type="nucleotide sequence ID" value="NZ_MKIE01000010.1"/>
</dbReference>
<dbReference type="InterPro" id="IPR021530">
    <property type="entry name" value="AllH-like"/>
</dbReference>
<evidence type="ECO:0000313" key="2">
    <source>
        <dbReference type="Proteomes" id="UP000180254"/>
    </source>
</evidence>
<organism evidence="1 2">
    <name type="scientific">Andreesenia angusta</name>
    <dbReference type="NCBI Taxonomy" id="39480"/>
    <lineage>
        <taxon>Bacteria</taxon>
        <taxon>Bacillati</taxon>
        <taxon>Bacillota</taxon>
        <taxon>Tissierellia</taxon>
        <taxon>Tissierellales</taxon>
        <taxon>Gottschalkiaceae</taxon>
        <taxon>Andreesenia</taxon>
    </lineage>
</organism>
<dbReference type="AlphaFoldDB" id="A0A1S1V4N8"/>